<keyword evidence="4" id="KW-1003">Cell membrane</keyword>
<comment type="subcellular location">
    <subcellularLocation>
        <location evidence="8">Cell inner membrane</location>
        <topology evidence="8">Multi-pass membrane protein</topology>
    </subcellularLocation>
    <subcellularLocation>
        <location evidence="1">Cell membrane</location>
        <topology evidence="1">Multi-pass membrane protein</topology>
    </subcellularLocation>
</comment>
<keyword evidence="11" id="KW-1185">Reference proteome</keyword>
<evidence type="ECO:0000256" key="3">
    <source>
        <dbReference type="ARBA" id="ARBA00022448"/>
    </source>
</evidence>
<feature type="transmembrane region" description="Helical" evidence="8">
    <location>
        <begin position="278"/>
        <end position="301"/>
    </location>
</feature>
<dbReference type="Gene3D" id="1.20.1720.10">
    <property type="entry name" value="Multidrug resistance protein D"/>
    <property type="match status" value="1"/>
</dbReference>
<dbReference type="NCBIfam" id="TIGR00710">
    <property type="entry name" value="efflux_Bcr_CflA"/>
    <property type="match status" value="1"/>
</dbReference>
<dbReference type="PROSITE" id="PS50850">
    <property type="entry name" value="MFS"/>
    <property type="match status" value="1"/>
</dbReference>
<keyword evidence="7 8" id="KW-0472">Membrane</keyword>
<feature type="transmembrane region" description="Helical" evidence="8">
    <location>
        <begin position="250"/>
        <end position="266"/>
    </location>
</feature>
<dbReference type="CDD" id="cd17320">
    <property type="entry name" value="MFS_MdfA_MDR_like"/>
    <property type="match status" value="1"/>
</dbReference>
<dbReference type="RefSeq" id="WP_275683853.1">
    <property type="nucleotide sequence ID" value="NZ_JAJLJH010000006.1"/>
</dbReference>
<evidence type="ECO:0000256" key="6">
    <source>
        <dbReference type="ARBA" id="ARBA00022989"/>
    </source>
</evidence>
<evidence type="ECO:0000256" key="7">
    <source>
        <dbReference type="ARBA" id="ARBA00023136"/>
    </source>
</evidence>
<dbReference type="GO" id="GO:0042910">
    <property type="term" value="F:xenobiotic transmembrane transporter activity"/>
    <property type="evidence" value="ECO:0007669"/>
    <property type="project" value="InterPro"/>
</dbReference>
<evidence type="ECO:0000256" key="2">
    <source>
        <dbReference type="ARBA" id="ARBA00006236"/>
    </source>
</evidence>
<keyword evidence="8" id="KW-0997">Cell inner membrane</keyword>
<dbReference type="GO" id="GO:0005886">
    <property type="term" value="C:plasma membrane"/>
    <property type="evidence" value="ECO:0007669"/>
    <property type="project" value="UniProtKB-SubCell"/>
</dbReference>
<evidence type="ECO:0000256" key="1">
    <source>
        <dbReference type="ARBA" id="ARBA00004651"/>
    </source>
</evidence>
<feature type="transmembrane region" description="Helical" evidence="8">
    <location>
        <begin position="369"/>
        <end position="389"/>
    </location>
</feature>
<dbReference type="InterPro" id="IPR020846">
    <property type="entry name" value="MFS_dom"/>
</dbReference>
<dbReference type="PANTHER" id="PTHR42718:SF9">
    <property type="entry name" value="MAJOR FACILITATOR SUPERFAMILY MULTIDRUG TRANSPORTER MFSC"/>
    <property type="match status" value="1"/>
</dbReference>
<dbReference type="Pfam" id="PF07690">
    <property type="entry name" value="MFS_1"/>
    <property type="match status" value="1"/>
</dbReference>
<comment type="caution">
    <text evidence="8">Lacks conserved residue(s) required for the propagation of feature annotation.</text>
</comment>
<feature type="transmembrane region" description="Helical" evidence="8">
    <location>
        <begin position="132"/>
        <end position="155"/>
    </location>
</feature>
<evidence type="ECO:0000256" key="5">
    <source>
        <dbReference type="ARBA" id="ARBA00022692"/>
    </source>
</evidence>
<keyword evidence="6 8" id="KW-1133">Transmembrane helix</keyword>
<evidence type="ECO:0000256" key="4">
    <source>
        <dbReference type="ARBA" id="ARBA00022475"/>
    </source>
</evidence>
<protein>
    <recommendedName>
        <fullName evidence="8">Bcr/CflA family efflux transporter</fullName>
    </recommendedName>
</protein>
<organism evidence="10 11">
    <name type="scientific">Scleromatobacter humisilvae</name>
    <dbReference type="NCBI Taxonomy" id="2897159"/>
    <lineage>
        <taxon>Bacteria</taxon>
        <taxon>Pseudomonadati</taxon>
        <taxon>Pseudomonadota</taxon>
        <taxon>Betaproteobacteria</taxon>
        <taxon>Burkholderiales</taxon>
        <taxon>Sphaerotilaceae</taxon>
        <taxon>Scleromatobacter</taxon>
    </lineage>
</organism>
<proteinExistence type="inferred from homology"/>
<feature type="transmembrane region" description="Helical" evidence="8">
    <location>
        <begin position="211"/>
        <end position="230"/>
    </location>
</feature>
<feature type="transmembrane region" description="Helical" evidence="8">
    <location>
        <begin position="161"/>
        <end position="182"/>
    </location>
</feature>
<dbReference type="PANTHER" id="PTHR42718">
    <property type="entry name" value="MAJOR FACILITATOR SUPERFAMILY MULTIDRUG TRANSPORTER MFSC"/>
    <property type="match status" value="1"/>
</dbReference>
<sequence>MKHNFLRLALVLGLLSAIGPFAIDMYLPALPAIGRALHADVHQVQLSLMTFFLAFALSQLLYGPASDMFGRKTPLYVGIVLFIAGSVGCAFSPSIGWLIAFRFVQGLGGGAPNVITLAVVRDLHTGAEAARLMSLLMLVFSVSPILAPVMGSVVIDAGGWPAIFAVVGTLGVLGLALARFALEETRPAAERAASGFASTGRAFATLLRDPHFLGLAGVVSLGVASFFIYLSNSSFVLINHYGLTPRQYGLAFSVNAASFIGASQLAGRLGHRYGLKRVVSVSVAGFALTMCAGSALNLAGIDHLATLIVMLMIGFGFLGLVIPSTTVMALEHHGAIAGAASALMGTMEMVGGAIFMALMGLVVDGTARPMLAGVAGAAVLTWGMAAITLRSERNAAPTH</sequence>
<feature type="transmembrane region" description="Helical" evidence="8">
    <location>
        <begin position="75"/>
        <end position="93"/>
    </location>
</feature>
<dbReference type="InterPro" id="IPR004812">
    <property type="entry name" value="Efflux_drug-R_Bcr/CmlA"/>
</dbReference>
<name>A0A9X1YKU5_9BURK</name>
<dbReference type="InterPro" id="IPR011701">
    <property type="entry name" value="MFS"/>
</dbReference>
<feature type="transmembrane region" description="Helical" evidence="8">
    <location>
        <begin position="307"/>
        <end position="330"/>
    </location>
</feature>
<accession>A0A9X1YKU5</accession>
<evidence type="ECO:0000256" key="8">
    <source>
        <dbReference type="RuleBase" id="RU365088"/>
    </source>
</evidence>
<comment type="caution">
    <text evidence="10">The sequence shown here is derived from an EMBL/GenBank/DDBJ whole genome shotgun (WGS) entry which is preliminary data.</text>
</comment>
<evidence type="ECO:0000259" key="9">
    <source>
        <dbReference type="PROSITE" id="PS50850"/>
    </source>
</evidence>
<feature type="transmembrane region" description="Helical" evidence="8">
    <location>
        <begin position="99"/>
        <end position="120"/>
    </location>
</feature>
<evidence type="ECO:0000313" key="10">
    <source>
        <dbReference type="EMBL" id="MCK9687806.1"/>
    </source>
</evidence>
<comment type="similarity">
    <text evidence="2 8">Belongs to the major facilitator superfamily. Bcr/CmlA family.</text>
</comment>
<dbReference type="EMBL" id="JAJLJH010000006">
    <property type="protein sequence ID" value="MCK9687806.1"/>
    <property type="molecule type" value="Genomic_DNA"/>
</dbReference>
<keyword evidence="5 8" id="KW-0812">Transmembrane</keyword>
<evidence type="ECO:0000313" key="11">
    <source>
        <dbReference type="Proteomes" id="UP001139353"/>
    </source>
</evidence>
<feature type="transmembrane region" description="Helical" evidence="8">
    <location>
        <begin position="46"/>
        <end position="63"/>
    </location>
</feature>
<gene>
    <name evidence="10" type="ORF">LPC04_19050</name>
</gene>
<dbReference type="Proteomes" id="UP001139353">
    <property type="component" value="Unassembled WGS sequence"/>
</dbReference>
<reference evidence="10" key="1">
    <citation type="submission" date="2021-11" db="EMBL/GenBank/DDBJ databases">
        <title>BS-T2-15 a new species belonging to the Comamonadaceae family isolated from the soil of a French oak forest.</title>
        <authorList>
            <person name="Mieszkin S."/>
            <person name="Alain K."/>
        </authorList>
    </citation>
    <scope>NUCLEOTIDE SEQUENCE</scope>
    <source>
        <strain evidence="10">BS-T2-15</strain>
    </source>
</reference>
<dbReference type="GO" id="GO:1990961">
    <property type="term" value="P:xenobiotic detoxification by transmembrane export across the plasma membrane"/>
    <property type="evidence" value="ECO:0007669"/>
    <property type="project" value="InterPro"/>
</dbReference>
<keyword evidence="3 8" id="KW-0813">Transport</keyword>
<feature type="transmembrane region" description="Helical" evidence="8">
    <location>
        <begin position="342"/>
        <end position="363"/>
    </location>
</feature>
<feature type="domain" description="Major facilitator superfamily (MFS) profile" evidence="9">
    <location>
        <begin position="5"/>
        <end position="394"/>
    </location>
</feature>
<dbReference type="AlphaFoldDB" id="A0A9X1YKU5"/>
<dbReference type="SUPFAM" id="SSF103473">
    <property type="entry name" value="MFS general substrate transporter"/>
    <property type="match status" value="1"/>
</dbReference>
<dbReference type="InterPro" id="IPR036259">
    <property type="entry name" value="MFS_trans_sf"/>
</dbReference>